<evidence type="ECO:0000313" key="1">
    <source>
        <dbReference type="EMBL" id="KKM75923.1"/>
    </source>
</evidence>
<name>A0A0F9K1R5_9ZZZZ</name>
<gene>
    <name evidence="1" type="ORF">LCGC14_1385400</name>
</gene>
<sequence length="44" mass="5209">MNKEDTISIRISPRLKEWIKQKGLSKTRIFDNAVEELGYKEQSK</sequence>
<protein>
    <recommendedName>
        <fullName evidence="2">Ribbon-helix-helix protein CopG domain-containing protein</fullName>
    </recommendedName>
</protein>
<dbReference type="AlphaFoldDB" id="A0A0F9K1R5"/>
<comment type="caution">
    <text evidence="1">The sequence shown here is derived from an EMBL/GenBank/DDBJ whole genome shotgun (WGS) entry which is preliminary data.</text>
</comment>
<proteinExistence type="predicted"/>
<reference evidence="1" key="1">
    <citation type="journal article" date="2015" name="Nature">
        <title>Complex archaea that bridge the gap between prokaryotes and eukaryotes.</title>
        <authorList>
            <person name="Spang A."/>
            <person name="Saw J.H."/>
            <person name="Jorgensen S.L."/>
            <person name="Zaremba-Niedzwiedzka K."/>
            <person name="Martijn J."/>
            <person name="Lind A.E."/>
            <person name="van Eijk R."/>
            <person name="Schleper C."/>
            <person name="Guy L."/>
            <person name="Ettema T.J."/>
        </authorList>
    </citation>
    <scope>NUCLEOTIDE SEQUENCE</scope>
</reference>
<organism evidence="1">
    <name type="scientific">marine sediment metagenome</name>
    <dbReference type="NCBI Taxonomy" id="412755"/>
    <lineage>
        <taxon>unclassified sequences</taxon>
        <taxon>metagenomes</taxon>
        <taxon>ecological metagenomes</taxon>
    </lineage>
</organism>
<dbReference type="EMBL" id="LAZR01008894">
    <property type="protein sequence ID" value="KKM75923.1"/>
    <property type="molecule type" value="Genomic_DNA"/>
</dbReference>
<accession>A0A0F9K1R5</accession>
<evidence type="ECO:0008006" key="2">
    <source>
        <dbReference type="Google" id="ProtNLM"/>
    </source>
</evidence>